<proteinExistence type="predicted"/>
<keyword evidence="2" id="KW-1185">Reference proteome</keyword>
<protein>
    <submittedName>
        <fullName evidence="1">Uncharacterized protein</fullName>
    </submittedName>
</protein>
<dbReference type="EMBL" id="KV875095">
    <property type="protein sequence ID" value="OIW32037.1"/>
    <property type="molecule type" value="Genomic_DNA"/>
</dbReference>
<dbReference type="InParanoid" id="A0A1J7IXK6"/>
<accession>A0A1J7IXK6</accession>
<gene>
    <name evidence="1" type="ORF">CONLIGDRAFT_698541</name>
</gene>
<reference evidence="1 2" key="1">
    <citation type="submission" date="2016-10" db="EMBL/GenBank/DDBJ databases">
        <title>Draft genome sequence of Coniochaeta ligniaria NRRL30616, a lignocellulolytic fungus for bioabatement of inhibitors in plant biomass hydrolysates.</title>
        <authorList>
            <consortium name="DOE Joint Genome Institute"/>
            <person name="Jimenez D.J."/>
            <person name="Hector R.E."/>
            <person name="Riley R."/>
            <person name="Sun H."/>
            <person name="Grigoriev I.V."/>
            <person name="Van Elsas J.D."/>
            <person name="Nichols N.N."/>
        </authorList>
    </citation>
    <scope>NUCLEOTIDE SEQUENCE [LARGE SCALE GENOMIC DNA]</scope>
    <source>
        <strain evidence="1 2">NRRL 30616</strain>
    </source>
</reference>
<dbReference type="Proteomes" id="UP000182658">
    <property type="component" value="Unassembled WGS sequence"/>
</dbReference>
<evidence type="ECO:0000313" key="2">
    <source>
        <dbReference type="Proteomes" id="UP000182658"/>
    </source>
</evidence>
<sequence>MIGSERTSPTVNVIPMPYALFALSLSDPEYICSHLDTPDTSVVLSDIDDSTTFLCRISIKTASTFSQLPDKMSACSPTSDIDQLAALIAKLSLSSPEDVDLIERFEKPTPAQRNPAAQLNAMAPEIILNIFYQLSDSAESRLGDVLSLAMTSNKLYCCFKDSEFALFRRVINKLLSSGPAFCDYVLKIGSLHSTRPWPTNPDDIESALFKLGCTEVIFGEHFVTNFREREKVPAREIGNIVTPSMYADILTWVRSEIPLAMKPDKDALPRYSCGPNGHPYKYLYIREPSSDAERLVHYQDQMIYQVWKYRQHFEKPWTEAEDRLYGSDTYIPCCGMKDDCPRIPMARISKQASPINRWAIVSKELVDVFVFGSSGAM</sequence>
<evidence type="ECO:0000313" key="1">
    <source>
        <dbReference type="EMBL" id="OIW32037.1"/>
    </source>
</evidence>
<dbReference type="AlphaFoldDB" id="A0A1J7IXK6"/>
<organism evidence="1 2">
    <name type="scientific">Coniochaeta ligniaria NRRL 30616</name>
    <dbReference type="NCBI Taxonomy" id="1408157"/>
    <lineage>
        <taxon>Eukaryota</taxon>
        <taxon>Fungi</taxon>
        <taxon>Dikarya</taxon>
        <taxon>Ascomycota</taxon>
        <taxon>Pezizomycotina</taxon>
        <taxon>Sordariomycetes</taxon>
        <taxon>Sordariomycetidae</taxon>
        <taxon>Coniochaetales</taxon>
        <taxon>Coniochaetaceae</taxon>
        <taxon>Coniochaeta</taxon>
    </lineage>
</organism>
<name>A0A1J7IXK6_9PEZI</name>